<keyword evidence="2 11" id="KW-0812">Transmembrane</keyword>
<evidence type="ECO:0000256" key="7">
    <source>
        <dbReference type="ARBA" id="ARBA00023136"/>
    </source>
</evidence>
<feature type="domain" description="Cadherin" evidence="13">
    <location>
        <begin position="136"/>
        <end position="245"/>
    </location>
</feature>
<dbReference type="Gene3D" id="2.60.40.60">
    <property type="entry name" value="Cadherins"/>
    <property type="match status" value="6"/>
</dbReference>
<evidence type="ECO:0000256" key="11">
    <source>
        <dbReference type="SAM" id="Phobius"/>
    </source>
</evidence>
<sequence length="972" mass="103327">MSPARRGGSPCLFPLQLFSLCWVLSVAQSKTVRYSTFEEDAPGTVIGTLAEDLHMKVSGDTSFRLMKQFNSSLIRVREGDGQLTVGDAGLDRERLCGQAPQCVLAFDVVSFSQEQFRLVHVEVSVRDINDHAPRFPRAQIPVEVSEGAAVGTRIPLEVPVDEDVGANGLQSVRLAEPHSPFRVELQTRADGAQCADLVLLQELDRESQATYSLGLVAQDGGRPPRSATAALSVRVLDANDHSPAFPQGAVAEVELAEDAPVGSLLLDLDAADPDEGPNGDVVFAFGARTPPEARRLFRLDPRSGRLTLAGPVDYERQDTYELDVRAQDRGPGPRATTCKVIVRLRDVNDNAPDISITPLAAPGAPAASPFPAAAAALGGAEATSSTGPGTPEAGAVSLVPEGAARESLVALVSTSDRDSGANGQVRCALYGHEHFRLQPAYAGSYLVVTAASLDRERISEYNLTLVAEDRGAPPLRTVRPYTVRVGDENDNAPLFTRPVYEVSVRENNPPGAYLATVAARDPDLGRNGQVTYRLLEAEVGRAGGAVSTYVSVDPATGAIYALRSFDYETLRQLDVRIQASDGGSPQLSSSALVQVRVLDQNDHAPILVHPAPANGSLEVAVPGRTAKDTAVARVQARDADEGANGELAFDLLQQEPREAFVIGRRTGEIVLTGDLSQEPPGRVFRALLVISDGGRPPLSTTATVSFVVTAGGGRGLASPAGAGNPERSRPPGSRLATSGPALQWDTPLIIIIVLAGSCTLLLAAIIAIATTCNRRKKEPYGASPGFGKEPAPPVAVWKGHSFNTISGREAEKFSGKDSGKGDSDFNDSDSDISGDALKKDLINHMQSGLWACTAECKILGHSDRCWSPSCAGGPSTHASTHPPAQMSTFCKSTSLPRDPLRRDSYYQAQLPKTVGLQSVYEKVLHRDYDRTATLLSPPRPGRLPDLQEIGVPLYPSPPGRYLSPKKEANENV</sequence>
<dbReference type="Proteomes" id="UP001652663">
    <property type="component" value="Chromosome 12"/>
</dbReference>
<organism evidence="14 15">
    <name type="scientific">Bos indicus</name>
    <name type="common">Zebu</name>
    <dbReference type="NCBI Taxonomy" id="9915"/>
    <lineage>
        <taxon>Eukaryota</taxon>
        <taxon>Metazoa</taxon>
        <taxon>Chordata</taxon>
        <taxon>Craniata</taxon>
        <taxon>Vertebrata</taxon>
        <taxon>Euteleostomi</taxon>
        <taxon>Mammalia</taxon>
        <taxon>Eutheria</taxon>
        <taxon>Laurasiatheria</taxon>
        <taxon>Artiodactyla</taxon>
        <taxon>Ruminantia</taxon>
        <taxon>Pecora</taxon>
        <taxon>Bovidae</taxon>
        <taxon>Bovinae</taxon>
        <taxon>Bos</taxon>
    </lineage>
</organism>
<feature type="region of interest" description="Disordered" evidence="10">
    <location>
        <begin position="808"/>
        <end position="830"/>
    </location>
</feature>
<evidence type="ECO:0000259" key="13">
    <source>
        <dbReference type="PROSITE" id="PS50268"/>
    </source>
</evidence>
<feature type="region of interest" description="Disordered" evidence="10">
    <location>
        <begin position="932"/>
        <end position="972"/>
    </location>
</feature>
<feature type="region of interest" description="Disordered" evidence="10">
    <location>
        <begin position="715"/>
        <end position="738"/>
    </location>
</feature>
<feature type="signal peptide" evidence="12">
    <location>
        <begin position="1"/>
        <end position="29"/>
    </location>
</feature>
<evidence type="ECO:0000256" key="1">
    <source>
        <dbReference type="ARBA" id="ARBA00004167"/>
    </source>
</evidence>
<feature type="compositionally biased region" description="Basic and acidic residues" evidence="10">
    <location>
        <begin position="808"/>
        <end position="823"/>
    </location>
</feature>
<dbReference type="PROSITE" id="PS00232">
    <property type="entry name" value="CADHERIN_1"/>
    <property type="match status" value="3"/>
</dbReference>
<keyword evidence="14" id="KW-1185">Reference proteome</keyword>
<dbReference type="RefSeq" id="XP_070656086.1">
    <property type="nucleotide sequence ID" value="XM_070799985.1"/>
</dbReference>
<evidence type="ECO:0000256" key="2">
    <source>
        <dbReference type="ARBA" id="ARBA00022692"/>
    </source>
</evidence>
<dbReference type="CDD" id="cd11304">
    <property type="entry name" value="Cadherin_repeat"/>
    <property type="match status" value="6"/>
</dbReference>
<dbReference type="InterPro" id="IPR015919">
    <property type="entry name" value="Cadherin-like_sf"/>
</dbReference>
<dbReference type="PRINTS" id="PR00205">
    <property type="entry name" value="CADHERIN"/>
</dbReference>
<feature type="domain" description="Cadherin" evidence="13">
    <location>
        <begin position="496"/>
        <end position="607"/>
    </location>
</feature>
<keyword evidence="8" id="KW-0325">Glycoprotein</keyword>
<evidence type="ECO:0000256" key="12">
    <source>
        <dbReference type="SAM" id="SignalP"/>
    </source>
</evidence>
<evidence type="ECO:0000256" key="9">
    <source>
        <dbReference type="PROSITE-ProRule" id="PRU00043"/>
    </source>
</evidence>
<keyword evidence="6 11" id="KW-1133">Transmembrane helix</keyword>
<dbReference type="PROSITE" id="PS50268">
    <property type="entry name" value="CADHERIN_2"/>
    <property type="match status" value="6"/>
</dbReference>
<feature type="domain" description="Cadherin" evidence="13">
    <location>
        <begin position="613"/>
        <end position="721"/>
    </location>
</feature>
<evidence type="ECO:0000256" key="8">
    <source>
        <dbReference type="ARBA" id="ARBA00023180"/>
    </source>
</evidence>
<dbReference type="InterPro" id="IPR020894">
    <property type="entry name" value="Cadherin_CS"/>
</dbReference>
<evidence type="ECO:0000256" key="5">
    <source>
        <dbReference type="ARBA" id="ARBA00022889"/>
    </source>
</evidence>
<dbReference type="InterPro" id="IPR002126">
    <property type="entry name" value="Cadherin-like_dom"/>
</dbReference>
<accession>A0ABM4T7R4</accession>
<keyword evidence="12" id="KW-0732">Signal</keyword>
<dbReference type="PANTHER" id="PTHR24028">
    <property type="entry name" value="CADHERIN-87A"/>
    <property type="match status" value="1"/>
</dbReference>
<reference evidence="15" key="1">
    <citation type="submission" date="2025-08" db="UniProtKB">
        <authorList>
            <consortium name="RefSeq"/>
        </authorList>
    </citation>
    <scope>IDENTIFICATION</scope>
    <source>
        <tissue evidence="15">Blood</tissue>
    </source>
</reference>
<gene>
    <name evidence="15" type="primary">PCDH8</name>
</gene>
<feature type="domain" description="Cadherin" evidence="13">
    <location>
        <begin position="247"/>
        <end position="354"/>
    </location>
</feature>
<keyword evidence="3" id="KW-0677">Repeat</keyword>
<feature type="transmembrane region" description="Helical" evidence="11">
    <location>
        <begin position="748"/>
        <end position="769"/>
    </location>
</feature>
<name>A0ABM4T7R4_BOSIN</name>
<keyword evidence="7 11" id="KW-0472">Membrane</keyword>
<dbReference type="GeneID" id="109567118"/>
<dbReference type="Pfam" id="PF00028">
    <property type="entry name" value="Cadherin"/>
    <property type="match status" value="5"/>
</dbReference>
<keyword evidence="4 9" id="KW-0106">Calcium</keyword>
<protein>
    <submittedName>
        <fullName evidence="15">Protocadherin-8 isoform X2</fullName>
    </submittedName>
</protein>
<evidence type="ECO:0000313" key="14">
    <source>
        <dbReference type="Proteomes" id="UP001652663"/>
    </source>
</evidence>
<evidence type="ECO:0000256" key="6">
    <source>
        <dbReference type="ARBA" id="ARBA00022989"/>
    </source>
</evidence>
<dbReference type="PANTHER" id="PTHR24028:SF46">
    <property type="entry name" value="PROTOCADHERIN-8"/>
    <property type="match status" value="1"/>
</dbReference>
<feature type="domain" description="Cadherin" evidence="13">
    <location>
        <begin position="399"/>
        <end position="495"/>
    </location>
</feature>
<dbReference type="Pfam" id="PF08266">
    <property type="entry name" value="Cadherin_2"/>
    <property type="match status" value="1"/>
</dbReference>
<comment type="subcellular location">
    <subcellularLocation>
        <location evidence="1">Membrane</location>
        <topology evidence="1">Single-pass membrane protein</topology>
    </subcellularLocation>
</comment>
<dbReference type="InterPro" id="IPR050174">
    <property type="entry name" value="Protocadherin/Cadherin-CA"/>
</dbReference>
<dbReference type="InterPro" id="IPR013164">
    <property type="entry name" value="Cadherin_N"/>
</dbReference>
<dbReference type="SUPFAM" id="SSF49313">
    <property type="entry name" value="Cadherin-like"/>
    <property type="match status" value="6"/>
</dbReference>
<evidence type="ECO:0000256" key="3">
    <source>
        <dbReference type="ARBA" id="ARBA00022737"/>
    </source>
</evidence>
<keyword evidence="5" id="KW-0130">Cell adhesion</keyword>
<dbReference type="SMART" id="SM00112">
    <property type="entry name" value="CA"/>
    <property type="match status" value="6"/>
</dbReference>
<evidence type="ECO:0000256" key="4">
    <source>
        <dbReference type="ARBA" id="ARBA00022837"/>
    </source>
</evidence>
<proteinExistence type="predicted"/>
<feature type="domain" description="Cadherin" evidence="13">
    <location>
        <begin position="28"/>
        <end position="135"/>
    </location>
</feature>
<feature type="chain" id="PRO_5045508048" evidence="12">
    <location>
        <begin position="30"/>
        <end position="972"/>
    </location>
</feature>
<evidence type="ECO:0000313" key="15">
    <source>
        <dbReference type="RefSeq" id="XP_070656086.1"/>
    </source>
</evidence>
<evidence type="ECO:0000256" key="10">
    <source>
        <dbReference type="SAM" id="MobiDB-lite"/>
    </source>
</evidence>